<organism evidence="2 3">
    <name type="scientific">Pocillopora damicornis</name>
    <name type="common">Cauliflower coral</name>
    <name type="synonym">Millepora damicornis</name>
    <dbReference type="NCBI Taxonomy" id="46731"/>
    <lineage>
        <taxon>Eukaryota</taxon>
        <taxon>Metazoa</taxon>
        <taxon>Cnidaria</taxon>
        <taxon>Anthozoa</taxon>
        <taxon>Hexacorallia</taxon>
        <taxon>Scleractinia</taxon>
        <taxon>Astrocoeniina</taxon>
        <taxon>Pocilloporidae</taxon>
        <taxon>Pocillopora</taxon>
    </lineage>
</organism>
<sequence>MNSKIPEAEPTSDSDHREQLTILVTSGKAKEMIDIPLTKDQVKGFPKKMLKYFKSIVLSRVALCYKRREVMALVNKPKPQPQPTQPQIPVGVKPVD</sequence>
<evidence type="ECO:0000256" key="1">
    <source>
        <dbReference type="SAM" id="MobiDB-lite"/>
    </source>
</evidence>
<proteinExistence type="predicted"/>
<feature type="region of interest" description="Disordered" evidence="1">
    <location>
        <begin position="76"/>
        <end position="96"/>
    </location>
</feature>
<keyword evidence="3" id="KW-1185">Reference proteome</keyword>
<dbReference type="AlphaFoldDB" id="A0A3M6TQR8"/>
<gene>
    <name evidence="2" type="ORF">pdam_00006338</name>
</gene>
<reference evidence="2 3" key="1">
    <citation type="journal article" date="2018" name="Sci. Rep.">
        <title>Comparative analysis of the Pocillopora damicornis genome highlights role of immune system in coral evolution.</title>
        <authorList>
            <person name="Cunning R."/>
            <person name="Bay R.A."/>
            <person name="Gillette P."/>
            <person name="Baker A.C."/>
            <person name="Traylor-Knowles N."/>
        </authorList>
    </citation>
    <scope>NUCLEOTIDE SEQUENCE [LARGE SCALE GENOMIC DNA]</scope>
    <source>
        <strain evidence="2">RSMAS</strain>
        <tissue evidence="2">Whole animal</tissue>
    </source>
</reference>
<dbReference type="Proteomes" id="UP000275408">
    <property type="component" value="Unassembled WGS sequence"/>
</dbReference>
<evidence type="ECO:0000313" key="2">
    <source>
        <dbReference type="EMBL" id="RMX43671.1"/>
    </source>
</evidence>
<name>A0A3M6TQR8_POCDA</name>
<comment type="caution">
    <text evidence="2">The sequence shown here is derived from an EMBL/GenBank/DDBJ whole genome shotgun (WGS) entry which is preliminary data.</text>
</comment>
<evidence type="ECO:0000313" key="3">
    <source>
        <dbReference type="Proteomes" id="UP000275408"/>
    </source>
</evidence>
<protein>
    <submittedName>
        <fullName evidence="2">Uncharacterized protein</fullName>
    </submittedName>
</protein>
<accession>A0A3M6TQR8</accession>
<dbReference type="EMBL" id="RCHS01003146">
    <property type="protein sequence ID" value="RMX43671.1"/>
    <property type="molecule type" value="Genomic_DNA"/>
</dbReference>